<dbReference type="EMBL" id="CABFWN010000002">
    <property type="protein sequence ID" value="VUG18000.1"/>
    <property type="molecule type" value="Genomic_DNA"/>
</dbReference>
<reference evidence="7" key="4">
    <citation type="journal article" name="BMC Genomics">
        <title>New genome assemblies reveal patterns of domestication and adaptation across Brettanomyces (Dekkera) species.</title>
        <authorList>
            <person name="Roach M.J."/>
            <person name="Borneman A.R."/>
        </authorList>
    </citation>
    <scope>NUCLEOTIDE SEQUENCE</scope>
    <source>
        <strain evidence="7">UCD 2041</strain>
    </source>
</reference>
<dbReference type="Proteomes" id="UP000478008">
    <property type="component" value="Unassembled WGS sequence"/>
</dbReference>
<evidence type="ECO:0000313" key="9">
    <source>
        <dbReference type="Proteomes" id="UP000478008"/>
    </source>
</evidence>
<evidence type="ECO:0000256" key="1">
    <source>
        <dbReference type="ARBA" id="ARBA00004496"/>
    </source>
</evidence>
<dbReference type="InterPro" id="IPR008476">
    <property type="entry name" value="PBDC1_metazoa/fungi"/>
</dbReference>
<evidence type="ECO:0000313" key="8">
    <source>
        <dbReference type="EMBL" id="VUG18000.1"/>
    </source>
</evidence>
<evidence type="ECO:0000256" key="2">
    <source>
        <dbReference type="ARBA" id="ARBA00022490"/>
    </source>
</evidence>
<dbReference type="EMBL" id="JABCYN010000029">
    <property type="protein sequence ID" value="KAF6010150.1"/>
    <property type="molecule type" value="Genomic_DNA"/>
</dbReference>
<gene>
    <name evidence="7" type="ORF">BRETT_000192</name>
    <name evidence="8" type="ORF">DEBR0S2_21286G</name>
    <name evidence="6" type="ORF">HII12_003026</name>
</gene>
<keyword evidence="2" id="KW-0963">Cytoplasm</keyword>
<dbReference type="FunFam" id="1.10.3560.10:FF:000001">
    <property type="entry name" value="Protein PBDC1 homolog"/>
    <property type="match status" value="1"/>
</dbReference>
<dbReference type="OMA" id="IQFYAFE"/>
<sequence>MSLANFDPNKADNLEDVEKEFAVKAVEQMITYWKLLGAIKGSKLKLTPYDNEIFTEFQKDFPEYNGKEGLEHISEDQMKSKENKARWRDFFKKFDKKIEDYNFGTLLRVNSNDEYGKDNSIFVVRLQFYAFEIARNRLGLNDWVSESK</sequence>
<dbReference type="RefSeq" id="XP_041134958.1">
    <property type="nucleotide sequence ID" value="XM_041278763.1"/>
</dbReference>
<evidence type="ECO:0000259" key="5">
    <source>
        <dbReference type="Pfam" id="PF04669"/>
    </source>
</evidence>
<dbReference type="Proteomes" id="UP000663131">
    <property type="component" value="Chromosome 3"/>
</dbReference>
<dbReference type="Gene3D" id="1.10.3560.10">
    <property type="entry name" value="yst0336 like domain"/>
    <property type="match status" value="1"/>
</dbReference>
<evidence type="ECO:0000313" key="7">
    <source>
        <dbReference type="EMBL" id="QOU18464.1"/>
    </source>
</evidence>
<protein>
    <recommendedName>
        <fullName evidence="4">Protein PBDC1 homolog</fullName>
    </recommendedName>
</protein>
<dbReference type="InterPro" id="IPR023139">
    <property type="entry name" value="PBDC1-like_dom_sf"/>
</dbReference>
<dbReference type="EMBL" id="CP063131">
    <property type="protein sequence ID" value="QOU18464.1"/>
    <property type="molecule type" value="Genomic_DNA"/>
</dbReference>
<dbReference type="GO" id="GO:0005737">
    <property type="term" value="C:cytoplasm"/>
    <property type="evidence" value="ECO:0007669"/>
    <property type="project" value="UniProtKB-SubCell"/>
</dbReference>
<name>A0A7D9GZR7_DEKBR</name>
<organism evidence="8 9">
    <name type="scientific">Dekkera bruxellensis</name>
    <name type="common">Brettanomyces custersii</name>
    <dbReference type="NCBI Taxonomy" id="5007"/>
    <lineage>
        <taxon>Eukaryota</taxon>
        <taxon>Fungi</taxon>
        <taxon>Dikarya</taxon>
        <taxon>Ascomycota</taxon>
        <taxon>Saccharomycotina</taxon>
        <taxon>Pichiomycetes</taxon>
        <taxon>Pichiales</taxon>
        <taxon>Pichiaceae</taxon>
        <taxon>Brettanomyces</taxon>
    </lineage>
</organism>
<dbReference type="PANTHER" id="PTHR13410">
    <property type="entry name" value="PROTEIN PBDC1"/>
    <property type="match status" value="1"/>
</dbReference>
<dbReference type="KEGG" id="bbrx:BRETT_000192"/>
<reference evidence="8 9" key="1">
    <citation type="submission" date="2019-07" db="EMBL/GenBank/DDBJ databases">
        <authorList>
            <person name="Friedrich A."/>
            <person name="Schacherer J."/>
        </authorList>
    </citation>
    <scope>NUCLEOTIDE SEQUENCE [LARGE SCALE GENOMIC DNA]</scope>
</reference>
<reference evidence="6 10" key="2">
    <citation type="journal article" date="2020" name="Appl. Microbiol. Biotechnol.">
        <title>Targeted gene deletion in Brettanomyces bruxellensis with an expression-free CRISPR-Cas9 system.</title>
        <authorList>
            <person name="Varela C."/>
            <person name="Bartel C."/>
            <person name="Onetto C."/>
            <person name="Borneman A."/>
        </authorList>
    </citation>
    <scope>NUCLEOTIDE SEQUENCE [LARGE SCALE GENOMIC DNA]</scope>
    <source>
        <strain evidence="6 10">AWRI1613</strain>
    </source>
</reference>
<dbReference type="OrthoDB" id="10248897at2759"/>
<evidence type="ECO:0000313" key="6">
    <source>
        <dbReference type="EMBL" id="KAF6010150.1"/>
    </source>
</evidence>
<dbReference type="InterPro" id="IPR021148">
    <property type="entry name" value="Polysacc_synth_dom"/>
</dbReference>
<evidence type="ECO:0000313" key="10">
    <source>
        <dbReference type="Proteomes" id="UP000568158"/>
    </source>
</evidence>
<dbReference type="GeneID" id="64572118"/>
<proteinExistence type="inferred from homology"/>
<comment type="subcellular location">
    <subcellularLocation>
        <location evidence="1">Cytoplasm</location>
    </subcellularLocation>
</comment>
<feature type="domain" description="Polysaccharide biosynthesis" evidence="5">
    <location>
        <begin position="17"/>
        <end position="145"/>
    </location>
</feature>
<accession>A0A7D9GZR7</accession>
<dbReference type="Proteomes" id="UP000568158">
    <property type="component" value="Unassembled WGS sequence"/>
</dbReference>
<evidence type="ECO:0000256" key="4">
    <source>
        <dbReference type="ARBA" id="ARBA00069779"/>
    </source>
</evidence>
<dbReference type="PANTHER" id="PTHR13410:SF9">
    <property type="entry name" value="PROTEIN PBDC1"/>
    <property type="match status" value="1"/>
</dbReference>
<keyword evidence="9" id="KW-1185">Reference proteome</keyword>
<comment type="similarity">
    <text evidence="3">Belongs to the PBDC1 family.</text>
</comment>
<dbReference type="Pfam" id="PF04669">
    <property type="entry name" value="PBDC1"/>
    <property type="match status" value="1"/>
</dbReference>
<reference evidence="7" key="3">
    <citation type="submission" date="2020-10" db="EMBL/GenBank/DDBJ databases">
        <authorList>
            <person name="Palmer J.M."/>
        </authorList>
    </citation>
    <scope>NUCLEOTIDE SEQUENCE</scope>
    <source>
        <strain evidence="7">UCD 2041</strain>
    </source>
</reference>
<evidence type="ECO:0000256" key="3">
    <source>
        <dbReference type="ARBA" id="ARBA00061201"/>
    </source>
</evidence>
<dbReference type="AlphaFoldDB" id="A0A7D9GZR7"/>